<keyword evidence="2" id="KW-0378">Hydrolase</keyword>
<dbReference type="InterPro" id="IPR000801">
    <property type="entry name" value="Esterase-like"/>
</dbReference>
<name>A0ABU7RPT0_9ACTN</name>
<comment type="caution">
    <text evidence="2">The sequence shown here is derived from an EMBL/GenBank/DDBJ whole genome shotgun (WGS) entry which is preliminary data.</text>
</comment>
<dbReference type="RefSeq" id="WP_331213613.1">
    <property type="nucleotide sequence ID" value="NZ_JAZGQK010000006.1"/>
</dbReference>
<dbReference type="GO" id="GO:0016787">
    <property type="term" value="F:hydrolase activity"/>
    <property type="evidence" value="ECO:0007669"/>
    <property type="project" value="UniProtKB-KW"/>
</dbReference>
<keyword evidence="1" id="KW-0732">Signal</keyword>
<proteinExistence type="predicted"/>
<evidence type="ECO:0000313" key="2">
    <source>
        <dbReference type="EMBL" id="MEE6258509.1"/>
    </source>
</evidence>
<gene>
    <name evidence="2" type="ORF">V1633_08400</name>
</gene>
<organism evidence="2 3">
    <name type="scientific">Plantactinospora sonchi</name>
    <dbReference type="NCBI Taxonomy" id="1544735"/>
    <lineage>
        <taxon>Bacteria</taxon>
        <taxon>Bacillati</taxon>
        <taxon>Actinomycetota</taxon>
        <taxon>Actinomycetes</taxon>
        <taxon>Micromonosporales</taxon>
        <taxon>Micromonosporaceae</taxon>
        <taxon>Plantactinospora</taxon>
    </lineage>
</organism>
<dbReference type="SUPFAM" id="SSF53474">
    <property type="entry name" value="alpha/beta-Hydrolases"/>
    <property type="match status" value="1"/>
</dbReference>
<dbReference type="Gene3D" id="3.40.50.1820">
    <property type="entry name" value="alpha/beta hydrolase"/>
    <property type="match status" value="1"/>
</dbReference>
<dbReference type="Proteomes" id="UP001332243">
    <property type="component" value="Unassembled WGS sequence"/>
</dbReference>
<dbReference type="InterPro" id="IPR029058">
    <property type="entry name" value="AB_hydrolase_fold"/>
</dbReference>
<reference evidence="2 3" key="1">
    <citation type="submission" date="2024-01" db="EMBL/GenBank/DDBJ databases">
        <title>Genome insights into Plantactinospora sonchi sp. nov.</title>
        <authorList>
            <person name="Wang L."/>
        </authorList>
    </citation>
    <scope>NUCLEOTIDE SEQUENCE [LARGE SCALE GENOMIC DNA]</scope>
    <source>
        <strain evidence="2 3">NEAU-QY2</strain>
    </source>
</reference>
<sequence length="478" mass="51031">MPRATVLARRLTLTAALGATLTTAAPPPGTAAASTTPEPGRRTVTGAINGADYRVELPAHWNGTLVLYSHGYLPEGFPPFGTALTNRPPDRSETEVWLLDHGYALAASQFAEDGLGYAVERGLRDQIALLDWFESNVGRPRRTIATGQSMGASIATLLAERNPHRFAGVATLCGEYDPHGGLNAGLDVLFAIRTLLAPDAGIDLVRPTDPAASGAALGAAVDEALGTPEGRARIALAAALNNVTGWYSAHEPRPTDPLVRVQNQAEWLKYAYTLGSGPPARTNLERRAGGNPSSNVGVDYRRQLSRSAQTEQVERAYQVAGLDLRADLSRLAAAPRIAADPAAVGYMYRYGVPTGRTPVPVVSMHTTGDGGAPPDQERWYADQVRRAGDPGRLRQLHVARGGHCSFSAAEEIVLLRTLFARLDTGRWPDTSARRLNDQANALGAGYQLVLDLGRTFQDAPMPPAFTSFTPPTALRPSR</sequence>
<dbReference type="Pfam" id="PF00756">
    <property type="entry name" value="Esterase"/>
    <property type="match status" value="1"/>
</dbReference>
<protein>
    <submittedName>
        <fullName evidence="2">Alpha/beta hydrolase-fold protein</fullName>
    </submittedName>
</protein>
<dbReference type="EMBL" id="JAZGQK010000006">
    <property type="protein sequence ID" value="MEE6258509.1"/>
    <property type="molecule type" value="Genomic_DNA"/>
</dbReference>
<evidence type="ECO:0000313" key="3">
    <source>
        <dbReference type="Proteomes" id="UP001332243"/>
    </source>
</evidence>
<feature type="signal peptide" evidence="1">
    <location>
        <begin position="1"/>
        <end position="24"/>
    </location>
</feature>
<evidence type="ECO:0000256" key="1">
    <source>
        <dbReference type="SAM" id="SignalP"/>
    </source>
</evidence>
<keyword evidence="3" id="KW-1185">Reference proteome</keyword>
<feature type="chain" id="PRO_5046945529" evidence="1">
    <location>
        <begin position="25"/>
        <end position="478"/>
    </location>
</feature>
<accession>A0ABU7RPT0</accession>